<dbReference type="InterPro" id="IPR036388">
    <property type="entry name" value="WH-like_DNA-bd_sf"/>
</dbReference>
<dbReference type="GO" id="GO:0000156">
    <property type="term" value="F:phosphorelay response regulator activity"/>
    <property type="evidence" value="ECO:0007669"/>
    <property type="project" value="TreeGrafter"/>
</dbReference>
<dbReference type="EMBL" id="JAJEQW010000004">
    <property type="protein sequence ID" value="MCC2241755.1"/>
    <property type="molecule type" value="Genomic_DNA"/>
</dbReference>
<dbReference type="SMART" id="SM00862">
    <property type="entry name" value="Trans_reg_C"/>
    <property type="match status" value="1"/>
</dbReference>
<evidence type="ECO:0000256" key="6">
    <source>
        <dbReference type="ARBA" id="ARBA00023163"/>
    </source>
</evidence>
<dbReference type="Gene3D" id="3.40.50.2300">
    <property type="match status" value="1"/>
</dbReference>
<dbReference type="InterPro" id="IPR001789">
    <property type="entry name" value="Sig_transdc_resp-reg_receiver"/>
</dbReference>
<dbReference type="AlphaFoldDB" id="A0AAW4WHZ7"/>
<evidence type="ECO:0000259" key="10">
    <source>
        <dbReference type="PROSITE" id="PS50110"/>
    </source>
</evidence>
<dbReference type="GO" id="GO:0006355">
    <property type="term" value="P:regulation of DNA-templated transcription"/>
    <property type="evidence" value="ECO:0007669"/>
    <property type="project" value="InterPro"/>
</dbReference>
<evidence type="ECO:0000256" key="7">
    <source>
        <dbReference type="ARBA" id="ARBA00024867"/>
    </source>
</evidence>
<keyword evidence="6" id="KW-0804">Transcription</keyword>
<dbReference type="Gene3D" id="1.10.10.10">
    <property type="entry name" value="Winged helix-like DNA-binding domain superfamily/Winged helix DNA-binding domain"/>
    <property type="match status" value="1"/>
</dbReference>
<dbReference type="SUPFAM" id="SSF46894">
    <property type="entry name" value="C-terminal effector domain of the bipartite response regulators"/>
    <property type="match status" value="1"/>
</dbReference>
<dbReference type="GO" id="GO:0032993">
    <property type="term" value="C:protein-DNA complex"/>
    <property type="evidence" value="ECO:0007669"/>
    <property type="project" value="TreeGrafter"/>
</dbReference>
<comment type="function">
    <text evidence="7">May play the central regulatory role in sporulation. It may be an element of the effector pathway responsible for the activation of sporulation genes in response to nutritional stress. Spo0A may act in concert with spo0H (a sigma factor) to control the expression of some genes that are critical to the sporulation process.</text>
</comment>
<protein>
    <recommendedName>
        <fullName evidence="1">Stage 0 sporulation protein A homolog</fullName>
    </recommendedName>
</protein>
<dbReference type="InterPro" id="IPR001867">
    <property type="entry name" value="OmpR/PhoB-type_DNA-bd"/>
</dbReference>
<dbReference type="Gene3D" id="6.10.250.690">
    <property type="match status" value="1"/>
</dbReference>
<name>A0AAW4WHZ7_9FIRM</name>
<evidence type="ECO:0000256" key="9">
    <source>
        <dbReference type="PROSITE-ProRule" id="PRU01091"/>
    </source>
</evidence>
<evidence type="ECO:0000313" key="12">
    <source>
        <dbReference type="EMBL" id="MCC2241755.1"/>
    </source>
</evidence>
<dbReference type="InterPro" id="IPR011006">
    <property type="entry name" value="CheY-like_superfamily"/>
</dbReference>
<evidence type="ECO:0000256" key="2">
    <source>
        <dbReference type="ARBA" id="ARBA00022553"/>
    </source>
</evidence>
<dbReference type="SUPFAM" id="SSF52172">
    <property type="entry name" value="CheY-like"/>
    <property type="match status" value="1"/>
</dbReference>
<evidence type="ECO:0000256" key="8">
    <source>
        <dbReference type="PROSITE-ProRule" id="PRU00169"/>
    </source>
</evidence>
<proteinExistence type="predicted"/>
<evidence type="ECO:0000256" key="4">
    <source>
        <dbReference type="ARBA" id="ARBA00023015"/>
    </source>
</evidence>
<dbReference type="FunFam" id="1.10.10.10:FF:000018">
    <property type="entry name" value="DNA-binding response regulator ResD"/>
    <property type="match status" value="1"/>
</dbReference>
<accession>A0AAW4WHZ7</accession>
<keyword evidence="2 8" id="KW-0597">Phosphoprotein</keyword>
<dbReference type="GO" id="GO:0005829">
    <property type="term" value="C:cytosol"/>
    <property type="evidence" value="ECO:0007669"/>
    <property type="project" value="TreeGrafter"/>
</dbReference>
<feature type="modified residue" description="4-aspartylphosphate" evidence="8">
    <location>
        <position position="52"/>
    </location>
</feature>
<evidence type="ECO:0000259" key="11">
    <source>
        <dbReference type="PROSITE" id="PS51755"/>
    </source>
</evidence>
<feature type="domain" description="Response regulatory" evidence="10">
    <location>
        <begin position="3"/>
        <end position="119"/>
    </location>
</feature>
<dbReference type="PROSITE" id="PS50110">
    <property type="entry name" value="RESPONSE_REGULATORY"/>
    <property type="match status" value="1"/>
</dbReference>
<dbReference type="RefSeq" id="WP_227701266.1">
    <property type="nucleotide sequence ID" value="NZ_JAJEQW010000004.1"/>
</dbReference>
<comment type="caution">
    <text evidence="12">The sequence shown here is derived from an EMBL/GenBank/DDBJ whole genome shotgun (WGS) entry which is preliminary data.</text>
</comment>
<feature type="domain" description="OmpR/PhoB-type" evidence="11">
    <location>
        <begin position="128"/>
        <end position="224"/>
    </location>
</feature>
<dbReference type="InterPro" id="IPR039420">
    <property type="entry name" value="WalR-like"/>
</dbReference>
<keyword evidence="5 9" id="KW-0238">DNA-binding</keyword>
<dbReference type="Pfam" id="PF00486">
    <property type="entry name" value="Trans_reg_C"/>
    <property type="match status" value="1"/>
</dbReference>
<organism evidence="12 13">
    <name type="scientific">Roseburia amylophila</name>
    <dbReference type="NCBI Taxonomy" id="2981794"/>
    <lineage>
        <taxon>Bacteria</taxon>
        <taxon>Bacillati</taxon>
        <taxon>Bacillota</taxon>
        <taxon>Clostridia</taxon>
        <taxon>Lachnospirales</taxon>
        <taxon>Lachnospiraceae</taxon>
        <taxon>Roseburia</taxon>
    </lineage>
</organism>
<dbReference type="PANTHER" id="PTHR48111">
    <property type="entry name" value="REGULATOR OF RPOS"/>
    <property type="match status" value="1"/>
</dbReference>
<evidence type="ECO:0000256" key="1">
    <source>
        <dbReference type="ARBA" id="ARBA00018672"/>
    </source>
</evidence>
<feature type="DNA-binding region" description="OmpR/PhoB-type" evidence="9">
    <location>
        <begin position="128"/>
        <end position="224"/>
    </location>
</feature>
<gene>
    <name evidence="12" type="ORF">LKD47_05470</name>
</gene>
<dbReference type="InterPro" id="IPR016032">
    <property type="entry name" value="Sig_transdc_resp-reg_C-effctor"/>
</dbReference>
<dbReference type="CDD" id="cd00383">
    <property type="entry name" value="trans_reg_C"/>
    <property type="match status" value="1"/>
</dbReference>
<keyword evidence="3" id="KW-0902">Two-component regulatory system</keyword>
<dbReference type="Proteomes" id="UP001198893">
    <property type="component" value="Unassembled WGS sequence"/>
</dbReference>
<sequence>MALIYIVEDDINIREIERYALKNSGFEVEEFDNGKDFFQRVAEQAPSLMLLDIMLPGEDGLEILSRVRKNPATEKTPVIMVTAKTTEIDKVRGLDMGADDYISKPFGVMELISRVKALLRRTEKEDDGDTLACGSIEIDNKRHSVTVQGETCELTFKEFELLKYLMINQGIVLSRDKLMNQVWGFEYEGESRTVDMHIKTLRHKLGDGGQQIKTVRNVGYVMEP</sequence>
<reference evidence="12" key="1">
    <citation type="submission" date="2021-10" db="EMBL/GenBank/DDBJ databases">
        <title>Anaerobic single-cell dispensing facilitates the cultivation of human gut bacteria.</title>
        <authorList>
            <person name="Afrizal A."/>
        </authorList>
    </citation>
    <scope>NUCLEOTIDE SEQUENCE</scope>
    <source>
        <strain evidence="12">CLA-AA-H204</strain>
    </source>
</reference>
<evidence type="ECO:0000313" key="13">
    <source>
        <dbReference type="Proteomes" id="UP001198893"/>
    </source>
</evidence>
<dbReference type="Pfam" id="PF00072">
    <property type="entry name" value="Response_reg"/>
    <property type="match status" value="1"/>
</dbReference>
<dbReference type="PANTHER" id="PTHR48111:SF21">
    <property type="entry name" value="DNA-BINDING DUAL MASTER TRANSCRIPTIONAL REGULATOR RPAA"/>
    <property type="match status" value="1"/>
</dbReference>
<dbReference type="PROSITE" id="PS51755">
    <property type="entry name" value="OMPR_PHOB"/>
    <property type="match status" value="1"/>
</dbReference>
<dbReference type="GO" id="GO:0000976">
    <property type="term" value="F:transcription cis-regulatory region binding"/>
    <property type="evidence" value="ECO:0007669"/>
    <property type="project" value="TreeGrafter"/>
</dbReference>
<keyword evidence="4" id="KW-0805">Transcription regulation</keyword>
<dbReference type="SMART" id="SM00448">
    <property type="entry name" value="REC"/>
    <property type="match status" value="1"/>
</dbReference>
<evidence type="ECO:0000256" key="5">
    <source>
        <dbReference type="ARBA" id="ARBA00023125"/>
    </source>
</evidence>
<evidence type="ECO:0000256" key="3">
    <source>
        <dbReference type="ARBA" id="ARBA00023012"/>
    </source>
</evidence>